<dbReference type="SMART" id="SM00955">
    <property type="entry name" value="RNB"/>
    <property type="match status" value="1"/>
</dbReference>
<dbReference type="InterPro" id="IPR011129">
    <property type="entry name" value="CSD"/>
</dbReference>
<dbReference type="SUPFAM" id="SSF50249">
    <property type="entry name" value="Nucleic acid-binding proteins"/>
    <property type="match status" value="4"/>
</dbReference>
<dbReference type="InterPro" id="IPR001900">
    <property type="entry name" value="RNase_II/R"/>
</dbReference>
<dbReference type="STRING" id="419597.SAMN04487957_11468"/>
<evidence type="ECO:0000256" key="5">
    <source>
        <dbReference type="ARBA" id="ARBA00022722"/>
    </source>
</evidence>
<dbReference type="SMART" id="SM00316">
    <property type="entry name" value="S1"/>
    <property type="match status" value="1"/>
</dbReference>
<evidence type="ECO:0000256" key="9">
    <source>
        <dbReference type="NCBIfam" id="TIGR02062"/>
    </source>
</evidence>
<comment type="catalytic activity">
    <reaction evidence="1">
        <text>Exonucleolytic cleavage in the 3'- to 5'-direction to yield nucleoside 5'-phosphates.</text>
        <dbReference type="EC" id="3.1.13.1"/>
    </reaction>
</comment>
<dbReference type="NCBIfam" id="NF003455">
    <property type="entry name" value="PRK05054.1"/>
    <property type="match status" value="1"/>
</dbReference>
<dbReference type="PANTHER" id="PTHR23355">
    <property type="entry name" value="RIBONUCLEASE"/>
    <property type="match status" value="1"/>
</dbReference>
<protein>
    <recommendedName>
        <fullName evidence="9">Exoribonuclease II</fullName>
        <ecNumber evidence="9">3.1.13.1</ecNumber>
    </recommendedName>
</protein>
<evidence type="ECO:0000313" key="11">
    <source>
        <dbReference type="EMBL" id="SDO88486.1"/>
    </source>
</evidence>
<dbReference type="GO" id="GO:0003723">
    <property type="term" value="F:RNA binding"/>
    <property type="evidence" value="ECO:0007669"/>
    <property type="project" value="UniProtKB-KW"/>
</dbReference>
<dbReference type="EMBL" id="FNIV01000014">
    <property type="protein sequence ID" value="SDO88486.1"/>
    <property type="molecule type" value="Genomic_DNA"/>
</dbReference>
<evidence type="ECO:0000256" key="4">
    <source>
        <dbReference type="ARBA" id="ARBA00022490"/>
    </source>
</evidence>
<keyword evidence="5" id="KW-0540">Nuclease</keyword>
<dbReference type="Gene3D" id="2.40.50.140">
    <property type="entry name" value="Nucleic acid-binding proteins"/>
    <property type="match status" value="2"/>
</dbReference>
<evidence type="ECO:0000259" key="10">
    <source>
        <dbReference type="PROSITE" id="PS50126"/>
    </source>
</evidence>
<dbReference type="Pfam" id="PF08206">
    <property type="entry name" value="OB_RNB"/>
    <property type="match status" value="1"/>
</dbReference>
<gene>
    <name evidence="11" type="ORF">SAMN04487957_11468</name>
</gene>
<comment type="subcellular location">
    <subcellularLocation>
        <location evidence="2">Cytoplasm</location>
    </subcellularLocation>
</comment>
<evidence type="ECO:0000256" key="7">
    <source>
        <dbReference type="ARBA" id="ARBA00022839"/>
    </source>
</evidence>
<evidence type="ECO:0000256" key="1">
    <source>
        <dbReference type="ARBA" id="ARBA00001849"/>
    </source>
</evidence>
<dbReference type="PROSITE" id="PS50126">
    <property type="entry name" value="S1"/>
    <property type="match status" value="1"/>
</dbReference>
<dbReference type="GO" id="GO:0005829">
    <property type="term" value="C:cytosol"/>
    <property type="evidence" value="ECO:0007669"/>
    <property type="project" value="TreeGrafter"/>
</dbReference>
<evidence type="ECO:0000256" key="6">
    <source>
        <dbReference type="ARBA" id="ARBA00022801"/>
    </source>
</evidence>
<keyword evidence="6" id="KW-0378">Hydrolase</keyword>
<dbReference type="GO" id="GO:0006402">
    <property type="term" value="P:mRNA catabolic process"/>
    <property type="evidence" value="ECO:0007669"/>
    <property type="project" value="TreeGrafter"/>
</dbReference>
<name>A0A1H0N7H5_9GAMM</name>
<dbReference type="NCBIfam" id="TIGR00358">
    <property type="entry name" value="3_prime_RNase"/>
    <property type="match status" value="1"/>
</dbReference>
<feature type="domain" description="S1 motif" evidence="10">
    <location>
        <begin position="590"/>
        <end position="673"/>
    </location>
</feature>
<sequence>MAHAAAFGAAPANPYSGPPTSRQTFVIMLQNNALLAQLKQQIRSTTPRVEGVIKATEKGFGFLETDEGDSYFVPPPAMKQVLHGDRVEAVLHEEGDKKSVEPDTLIEPGLERFIARVQKREGRLAVVPDHPSIRNVLKARIKRSLDEASIGDADWVVARLVRHPLKPDDRGFFTQIDELVAKADDPAVPWRVTLARHALEQECPDAGDDWPLRDEGLTREDLTAEPFFTIDGEKTRDMDDALRIVPRAEGGWELTVAIADPTAYVEEGHAADLEARTRAFTVYLPGQNVTMLPEQLADDLCSLWEGKERPVLACTLVVDADGSLGDYRFFAATATSKAKLVYDRVSDWLEGQGEWAPEAEIGEQLKALRDLTEARAAWRAKHALVFKDRPDFVFDLDEAGNVLDIRTEHRRIANRMIEESMIAANACCAHLLAEHVGHGIFNVHRAFEDDKAEAAQAFLASQEIEVEREALTELSRYRELKRELEGRDDAWLDARLRRFQGFTSMSAKPGPHFGLGLPAYATWTSPIRKYGDMVNHRLIKRVLKGEQAPAEASLALTEQLTERRRLNRMAERDVKDWLYVRYLSPAAEAQEAFDAEIIAINRGGMRVRLTANGATAFVPAPMLHSDRDKVAIDDKEGRIQVESEERFKLGDHIRVALIEAREETRSLVARPAE</sequence>
<dbReference type="GO" id="GO:0008859">
    <property type="term" value="F:exoribonuclease II activity"/>
    <property type="evidence" value="ECO:0007669"/>
    <property type="project" value="UniProtKB-UniRule"/>
</dbReference>
<evidence type="ECO:0000256" key="2">
    <source>
        <dbReference type="ARBA" id="ARBA00004496"/>
    </source>
</evidence>
<dbReference type="Proteomes" id="UP000199075">
    <property type="component" value="Unassembled WGS sequence"/>
</dbReference>
<dbReference type="AlphaFoldDB" id="A0A1H0N7H5"/>
<evidence type="ECO:0000256" key="8">
    <source>
        <dbReference type="ARBA" id="ARBA00022884"/>
    </source>
</evidence>
<dbReference type="PANTHER" id="PTHR23355:SF37">
    <property type="entry name" value="EXORIBONUCLEASE 2"/>
    <property type="match status" value="1"/>
</dbReference>
<dbReference type="InterPro" id="IPR012340">
    <property type="entry name" value="NA-bd_OB-fold"/>
</dbReference>
<dbReference type="Pfam" id="PF00773">
    <property type="entry name" value="RNB"/>
    <property type="match status" value="1"/>
</dbReference>
<keyword evidence="12" id="KW-1185">Reference proteome</keyword>
<keyword evidence="8" id="KW-0694">RNA-binding</keyword>
<dbReference type="EC" id="3.1.13.1" evidence="9"/>
<accession>A0A1H0N7H5</accession>
<reference evidence="12" key="1">
    <citation type="submission" date="2016-10" db="EMBL/GenBank/DDBJ databases">
        <authorList>
            <person name="Varghese N."/>
            <person name="Submissions S."/>
        </authorList>
    </citation>
    <scope>NUCLEOTIDE SEQUENCE [LARGE SCALE GENOMIC DNA]</scope>
    <source>
        <strain evidence="12">CGMCC 1.6444</strain>
    </source>
</reference>
<keyword evidence="7" id="KW-0269">Exonuclease</keyword>
<dbReference type="InterPro" id="IPR050180">
    <property type="entry name" value="RNR_Ribonuclease"/>
</dbReference>
<dbReference type="InterPro" id="IPR004476">
    <property type="entry name" value="RNase_II/RNase_R"/>
</dbReference>
<evidence type="ECO:0000313" key="12">
    <source>
        <dbReference type="Proteomes" id="UP000199075"/>
    </source>
</evidence>
<proteinExistence type="inferred from homology"/>
<dbReference type="InterPro" id="IPR003029">
    <property type="entry name" value="S1_domain"/>
</dbReference>
<dbReference type="SMART" id="SM00357">
    <property type="entry name" value="CSP"/>
    <property type="match status" value="1"/>
</dbReference>
<organism evidence="11 12">
    <name type="scientific">Halomonas shengliensis</name>
    <dbReference type="NCBI Taxonomy" id="419597"/>
    <lineage>
        <taxon>Bacteria</taxon>
        <taxon>Pseudomonadati</taxon>
        <taxon>Pseudomonadota</taxon>
        <taxon>Gammaproteobacteria</taxon>
        <taxon>Oceanospirillales</taxon>
        <taxon>Halomonadaceae</taxon>
        <taxon>Halomonas</taxon>
    </lineage>
</organism>
<keyword evidence="4" id="KW-0963">Cytoplasm</keyword>
<comment type="similarity">
    <text evidence="3">Belongs to the RNR ribonuclease family. RNase II subfamily.</text>
</comment>
<dbReference type="Pfam" id="PF00575">
    <property type="entry name" value="S1"/>
    <property type="match status" value="1"/>
</dbReference>
<dbReference type="InterPro" id="IPR022966">
    <property type="entry name" value="RNase_II/R_CS"/>
</dbReference>
<dbReference type="Gene3D" id="2.40.50.640">
    <property type="match status" value="1"/>
</dbReference>
<dbReference type="NCBIfam" id="TIGR02062">
    <property type="entry name" value="RNase_B"/>
    <property type="match status" value="1"/>
</dbReference>
<evidence type="ECO:0000256" key="3">
    <source>
        <dbReference type="ARBA" id="ARBA00009925"/>
    </source>
</evidence>
<dbReference type="PROSITE" id="PS01175">
    <property type="entry name" value="RIBONUCLEASE_II"/>
    <property type="match status" value="1"/>
</dbReference>
<dbReference type="InterPro" id="IPR013223">
    <property type="entry name" value="RNase_B_OB_dom"/>
</dbReference>
<dbReference type="InterPro" id="IPR011804">
    <property type="entry name" value="RNase_II"/>
</dbReference>